<feature type="coiled-coil region" evidence="1">
    <location>
        <begin position="58"/>
        <end position="85"/>
    </location>
</feature>
<gene>
    <name evidence="3" type="ORF">OC725_02305</name>
</gene>
<dbReference type="EMBL" id="JAOSIK010000028">
    <property type="protein sequence ID" value="MEK0312088.1"/>
    <property type="molecule type" value="Genomic_DNA"/>
</dbReference>
<keyword evidence="2" id="KW-0472">Membrane</keyword>
<evidence type="ECO:0000313" key="3">
    <source>
        <dbReference type="EMBL" id="MEK0312088.1"/>
    </source>
</evidence>
<keyword evidence="1" id="KW-0175">Coiled coil</keyword>
<dbReference type="RefSeq" id="WP_340495467.1">
    <property type="nucleotide sequence ID" value="NZ_JAOSIK010000028.1"/>
</dbReference>
<sequence length="104" mass="12367">MDFKKKFLKYMNKFGIYIIIFLNTITVSKIILFYQYKKAVPDLNNQIIFLESKINSLYQTINNGLEKEQNQMIELEKQLTKTSNSVFSSNKFSQPQNFFSKNFN</sequence>
<name>A0ABU8ZU09_9MOLU</name>
<keyword evidence="2" id="KW-0812">Transmembrane</keyword>
<comment type="caution">
    <text evidence="3">The sequence shown here is derived from an EMBL/GenBank/DDBJ whole genome shotgun (WGS) entry which is preliminary data.</text>
</comment>
<dbReference type="Proteomes" id="UP001382955">
    <property type="component" value="Unassembled WGS sequence"/>
</dbReference>
<keyword evidence="2" id="KW-1133">Transmembrane helix</keyword>
<protein>
    <recommendedName>
        <fullName evidence="5">Sequence-variable mosaic (SVM) signal sequence domain-containing protein</fullName>
    </recommendedName>
</protein>
<organism evidence="3 4">
    <name type="scientific">Candidatus Phytoplasma fabacearum</name>
    <dbReference type="NCBI Taxonomy" id="2982628"/>
    <lineage>
        <taxon>Bacteria</taxon>
        <taxon>Bacillati</taxon>
        <taxon>Mycoplasmatota</taxon>
        <taxon>Mollicutes</taxon>
        <taxon>Acholeplasmatales</taxon>
        <taxon>Acholeplasmataceae</taxon>
        <taxon>Candidatus Phytoplasma</taxon>
        <taxon>16SrII (Peanut WB group)</taxon>
    </lineage>
</organism>
<evidence type="ECO:0000256" key="1">
    <source>
        <dbReference type="SAM" id="Coils"/>
    </source>
</evidence>
<evidence type="ECO:0008006" key="5">
    <source>
        <dbReference type="Google" id="ProtNLM"/>
    </source>
</evidence>
<feature type="transmembrane region" description="Helical" evidence="2">
    <location>
        <begin position="14"/>
        <end position="36"/>
    </location>
</feature>
<proteinExistence type="predicted"/>
<accession>A0ABU8ZU09</accession>
<evidence type="ECO:0000313" key="4">
    <source>
        <dbReference type="Proteomes" id="UP001382955"/>
    </source>
</evidence>
<keyword evidence="4" id="KW-1185">Reference proteome</keyword>
<reference evidence="3 4" key="1">
    <citation type="journal article" date="2023" name="Int. J. Syst. Evol. Microbiol.">
        <title>The observation of taxonomic boundaries for the 16SrII and 16SrXXV phytoplasmas using genome-based delimitation.</title>
        <authorList>
            <person name="Rodrigues Jardim B."/>
            <person name="Tran-Nguyen L.T.T."/>
            <person name="Gambley C."/>
            <person name="Al-Sadi A.M."/>
            <person name="Al-Subhi A.M."/>
            <person name="Foissac X."/>
            <person name="Salar P."/>
            <person name="Cai H."/>
            <person name="Yang J.Y."/>
            <person name="Davis R."/>
            <person name="Jones L."/>
            <person name="Rodoni B."/>
            <person name="Constable F.E."/>
        </authorList>
    </citation>
    <scope>NUCLEOTIDE SEQUENCE [LARGE SCALE GENOMIC DNA]</scope>
    <source>
        <strain evidence="3">BAWM-322</strain>
    </source>
</reference>
<evidence type="ECO:0000256" key="2">
    <source>
        <dbReference type="SAM" id="Phobius"/>
    </source>
</evidence>